<keyword evidence="5 7" id="KW-0063">Aspartyl esterase</keyword>
<feature type="domain" description="Pectinesterase inhibitor" evidence="9">
    <location>
        <begin position="31"/>
        <end position="138"/>
    </location>
</feature>
<evidence type="ECO:0000256" key="3">
    <source>
        <dbReference type="ARBA" id="ARBA00007786"/>
    </source>
</evidence>
<evidence type="ECO:0000313" key="10">
    <source>
        <dbReference type="EMBL" id="KAH0894725.1"/>
    </source>
</evidence>
<dbReference type="SUPFAM" id="SSF51126">
    <property type="entry name" value="Pectin lyase-like"/>
    <property type="match status" value="1"/>
</dbReference>
<comment type="catalytic activity">
    <reaction evidence="7">
        <text>[(1-&gt;4)-alpha-D-galacturonosyl methyl ester](n) + n H2O = [(1-&gt;4)-alpha-D-galacturonosyl](n) + n methanol + n H(+)</text>
        <dbReference type="Rhea" id="RHEA:22380"/>
        <dbReference type="Rhea" id="RHEA-COMP:14570"/>
        <dbReference type="Rhea" id="RHEA-COMP:14573"/>
        <dbReference type="ChEBI" id="CHEBI:15377"/>
        <dbReference type="ChEBI" id="CHEBI:15378"/>
        <dbReference type="ChEBI" id="CHEBI:17790"/>
        <dbReference type="ChEBI" id="CHEBI:140522"/>
        <dbReference type="ChEBI" id="CHEBI:140523"/>
        <dbReference type="EC" id="3.1.1.11"/>
    </reaction>
</comment>
<proteinExistence type="inferred from homology"/>
<evidence type="ECO:0000256" key="5">
    <source>
        <dbReference type="ARBA" id="ARBA00023085"/>
    </source>
</evidence>
<feature type="signal peptide" evidence="7">
    <location>
        <begin position="1"/>
        <end position="19"/>
    </location>
</feature>
<accession>A0ABQ8AQB3</accession>
<reference evidence="10 11" key="1">
    <citation type="submission" date="2021-05" db="EMBL/GenBank/DDBJ databases">
        <title>Genome Assembly of Synthetic Allotetraploid Brassica napus Reveals Homoeologous Exchanges between Subgenomes.</title>
        <authorList>
            <person name="Davis J.T."/>
        </authorList>
    </citation>
    <scope>NUCLEOTIDE SEQUENCE [LARGE SCALE GENOMIC DNA]</scope>
    <source>
        <strain evidence="11">cv. Da-Ae</strain>
        <tissue evidence="10">Seedling</tissue>
    </source>
</reference>
<comment type="caution">
    <text evidence="10">The sequence shown here is derived from an EMBL/GenBank/DDBJ whole genome shotgun (WGS) entry which is preliminary data.</text>
</comment>
<dbReference type="SUPFAM" id="SSF101148">
    <property type="entry name" value="Plant invertase/pectin methylesterase inhibitor"/>
    <property type="match status" value="1"/>
</dbReference>
<evidence type="ECO:0000256" key="6">
    <source>
        <dbReference type="PROSITE-ProRule" id="PRU10040"/>
    </source>
</evidence>
<feature type="active site" evidence="6">
    <location>
        <position position="344"/>
    </location>
</feature>
<dbReference type="Gene3D" id="2.160.20.10">
    <property type="entry name" value="Single-stranded right-handed beta-helix, Pectin lyase-like"/>
    <property type="match status" value="1"/>
</dbReference>
<evidence type="ECO:0000256" key="4">
    <source>
        <dbReference type="ARBA" id="ARBA00022801"/>
    </source>
</evidence>
<keyword evidence="4 7" id="KW-0378">Hydrolase</keyword>
<sequence length="508" mass="56525">MSWWKGFLIFLMLCLCVSSEESMPYDYLKVPASEFVSSIKTIVEVIRQMSSILSRFADFSGDRRLQNAVSDCLDLLDVSSDELSWSASASENPHGKGNGTGNVRSDTQTWLSAALSNQDTCKEGLDGTSGLVKTLIAADQKPKPISKPGPIAKGPKAPPGRGLRSNTDHDESPRFPDWLRSNDRKLLETNGVSYDVSVALDGTGNFTKIMDAIKAAPEYSSKRFVIYIKKGLYLENVEIKKKKWNLVMLGDGIDVTVISGNRNFVDGWTTFRSATFAVSGKGFLARDITFQNTAGPEKHQAVALRSDSDLSVFYRCAMRGFQDTLYTHTMRQFYRECTITGTVDFIFGDGTVVFQNCHILARRGLPNQKNTITAQGRKDPNQPSGFSIQFSNISADADLVPYLNTTRTYLGRPWKEYSRTIFMRNNMSNVVRPEGWLEWNADFALNTLFYGEFLNYGPGSGLSSRVKWPGFHVLNNSNQANNFTVSQFIKGDLWLPSTGVTFTAGLDI</sequence>
<dbReference type="CDD" id="cd15799">
    <property type="entry name" value="PMEI-like_4"/>
    <property type="match status" value="1"/>
</dbReference>
<gene>
    <name evidence="10" type="ORF">HID58_057154</name>
</gene>
<dbReference type="Pfam" id="PF04043">
    <property type="entry name" value="PMEI"/>
    <property type="match status" value="1"/>
</dbReference>
<feature type="region of interest" description="Disordered" evidence="8">
    <location>
        <begin position="86"/>
        <end position="105"/>
    </location>
</feature>
<feature type="chain" id="PRO_5045007546" description="Pectinesterase" evidence="7">
    <location>
        <begin position="20"/>
        <end position="508"/>
    </location>
</feature>
<protein>
    <recommendedName>
        <fullName evidence="7">Pectinesterase</fullName>
        <ecNumber evidence="7">3.1.1.11</ecNumber>
    </recommendedName>
</protein>
<dbReference type="InterPro" id="IPR011050">
    <property type="entry name" value="Pectin_lyase_fold/virulence"/>
</dbReference>
<dbReference type="InterPro" id="IPR035513">
    <property type="entry name" value="Invertase/methylesterase_inhib"/>
</dbReference>
<evidence type="ECO:0000259" key="9">
    <source>
        <dbReference type="SMART" id="SM00856"/>
    </source>
</evidence>
<organism evidence="10 11">
    <name type="scientific">Brassica napus</name>
    <name type="common">Rape</name>
    <dbReference type="NCBI Taxonomy" id="3708"/>
    <lineage>
        <taxon>Eukaryota</taxon>
        <taxon>Viridiplantae</taxon>
        <taxon>Streptophyta</taxon>
        <taxon>Embryophyta</taxon>
        <taxon>Tracheophyta</taxon>
        <taxon>Spermatophyta</taxon>
        <taxon>Magnoliopsida</taxon>
        <taxon>eudicotyledons</taxon>
        <taxon>Gunneridae</taxon>
        <taxon>Pentapetalae</taxon>
        <taxon>rosids</taxon>
        <taxon>malvids</taxon>
        <taxon>Brassicales</taxon>
        <taxon>Brassicaceae</taxon>
        <taxon>Brassiceae</taxon>
        <taxon>Brassica</taxon>
    </lineage>
</organism>
<keyword evidence="11" id="KW-1185">Reference proteome</keyword>
<dbReference type="Gene3D" id="1.20.140.40">
    <property type="entry name" value="Invertase/pectin methylesterase inhibitor family protein"/>
    <property type="match status" value="1"/>
</dbReference>
<evidence type="ECO:0000256" key="1">
    <source>
        <dbReference type="ARBA" id="ARBA00005184"/>
    </source>
</evidence>
<dbReference type="PANTHER" id="PTHR31707">
    <property type="entry name" value="PECTINESTERASE"/>
    <property type="match status" value="1"/>
</dbReference>
<evidence type="ECO:0000313" key="11">
    <source>
        <dbReference type="Proteomes" id="UP000824890"/>
    </source>
</evidence>
<evidence type="ECO:0000256" key="2">
    <source>
        <dbReference type="ARBA" id="ARBA00006027"/>
    </source>
</evidence>
<dbReference type="SMART" id="SM00856">
    <property type="entry name" value="PMEI"/>
    <property type="match status" value="1"/>
</dbReference>
<dbReference type="InterPro" id="IPR000070">
    <property type="entry name" value="Pectinesterase_cat"/>
</dbReference>
<evidence type="ECO:0000256" key="7">
    <source>
        <dbReference type="RuleBase" id="RU000589"/>
    </source>
</evidence>
<dbReference type="PROSITE" id="PS00503">
    <property type="entry name" value="PECTINESTERASE_2"/>
    <property type="match status" value="1"/>
</dbReference>
<dbReference type="InterPro" id="IPR012334">
    <property type="entry name" value="Pectin_lyas_fold"/>
</dbReference>
<name>A0ABQ8AQB3_BRANA</name>
<dbReference type="Pfam" id="PF01095">
    <property type="entry name" value="Pectinesterase"/>
    <property type="match status" value="1"/>
</dbReference>
<keyword evidence="7" id="KW-0732">Signal</keyword>
<dbReference type="EC" id="3.1.1.11" evidence="7"/>
<comment type="pathway">
    <text evidence="1 7">Glycan metabolism; pectin degradation; 2-dehydro-3-deoxy-D-gluconate from pectin: step 1/5.</text>
</comment>
<feature type="region of interest" description="Disordered" evidence="8">
    <location>
        <begin position="137"/>
        <end position="177"/>
    </location>
</feature>
<dbReference type="InterPro" id="IPR033131">
    <property type="entry name" value="Pectinesterase_Asp_AS"/>
</dbReference>
<comment type="similarity">
    <text evidence="3">In the C-terminal section; belongs to the pectinesterase family.</text>
</comment>
<comment type="similarity">
    <text evidence="2">In the N-terminal section; belongs to the PMEI family.</text>
</comment>
<feature type="compositionally biased region" description="Low complexity" evidence="8">
    <location>
        <begin position="146"/>
        <end position="155"/>
    </location>
</feature>
<dbReference type="InterPro" id="IPR006501">
    <property type="entry name" value="Pectinesterase_inhib_dom"/>
</dbReference>
<evidence type="ECO:0000256" key="8">
    <source>
        <dbReference type="SAM" id="MobiDB-lite"/>
    </source>
</evidence>
<dbReference type="Proteomes" id="UP000824890">
    <property type="component" value="Unassembled WGS sequence"/>
</dbReference>
<dbReference type="EMBL" id="JAGKQM010000013">
    <property type="protein sequence ID" value="KAH0894725.1"/>
    <property type="molecule type" value="Genomic_DNA"/>
</dbReference>